<dbReference type="InterPro" id="IPR013515">
    <property type="entry name" value="Phytochrome_cen-reg"/>
</dbReference>
<dbReference type="CDD" id="cd00130">
    <property type="entry name" value="PAS"/>
    <property type="match status" value="2"/>
</dbReference>
<evidence type="ECO:0000256" key="10">
    <source>
        <dbReference type="SAM" id="MobiDB-lite"/>
    </source>
</evidence>
<feature type="domain" description="PAS" evidence="13">
    <location>
        <begin position="817"/>
        <end position="898"/>
    </location>
</feature>
<dbReference type="GO" id="GO:0006355">
    <property type="term" value="P:regulation of DNA-templated transcription"/>
    <property type="evidence" value="ECO:0007669"/>
    <property type="project" value="InterPro"/>
</dbReference>
<gene>
    <name evidence="14" type="ORF">NCGR_LOCUS24793</name>
</gene>
<dbReference type="SMART" id="SM00065">
    <property type="entry name" value="GAF"/>
    <property type="match status" value="1"/>
</dbReference>
<evidence type="ECO:0000259" key="11">
    <source>
        <dbReference type="PROSITE" id="PS50046"/>
    </source>
</evidence>
<dbReference type="InterPro" id="IPR036890">
    <property type="entry name" value="HATPase_C_sf"/>
</dbReference>
<dbReference type="PROSITE" id="PS50112">
    <property type="entry name" value="PAS"/>
    <property type="match status" value="2"/>
</dbReference>
<keyword evidence="9" id="KW-0675">Receptor</keyword>
<accession>A0A811PD91</accession>
<dbReference type="NCBIfam" id="TIGR00229">
    <property type="entry name" value="sensory_box"/>
    <property type="match status" value="1"/>
</dbReference>
<dbReference type="InterPro" id="IPR005467">
    <property type="entry name" value="His_kinase_dom"/>
</dbReference>
<dbReference type="SUPFAM" id="SSF55874">
    <property type="entry name" value="ATPase domain of HSP90 chaperone/DNA topoisomerase II/histidine kinase"/>
    <property type="match status" value="1"/>
</dbReference>
<evidence type="ECO:0000256" key="6">
    <source>
        <dbReference type="ARBA" id="ARBA00022991"/>
    </source>
</evidence>
<keyword evidence="6" id="KW-0157">Chromophore</keyword>
<comment type="subunit">
    <text evidence="3">Homodimer.</text>
</comment>
<evidence type="ECO:0000256" key="9">
    <source>
        <dbReference type="ARBA" id="ARBA00023170"/>
    </source>
</evidence>
<keyword evidence="15" id="KW-1185">Reference proteome</keyword>
<keyword evidence="5" id="KW-0716">Sensory transduction</keyword>
<proteinExistence type="inferred from homology"/>
<feature type="domain" description="Phytochrome chromophore attachment site" evidence="11">
    <location>
        <begin position="220"/>
        <end position="395"/>
    </location>
</feature>
<dbReference type="PROSITE" id="PS50046">
    <property type="entry name" value="PHYTOCHROME_2"/>
    <property type="match status" value="1"/>
</dbReference>
<dbReference type="InterPro" id="IPR000014">
    <property type="entry name" value="PAS"/>
</dbReference>
<dbReference type="SMART" id="SM00091">
    <property type="entry name" value="PAS"/>
    <property type="match status" value="2"/>
</dbReference>
<evidence type="ECO:0000259" key="12">
    <source>
        <dbReference type="PROSITE" id="PS50109"/>
    </source>
</evidence>
<dbReference type="GO" id="GO:0009881">
    <property type="term" value="F:photoreceptor activity"/>
    <property type="evidence" value="ECO:0007669"/>
    <property type="project" value="UniProtKB-KW"/>
</dbReference>
<evidence type="ECO:0008006" key="16">
    <source>
        <dbReference type="Google" id="ProtNLM"/>
    </source>
</evidence>
<dbReference type="AlphaFoldDB" id="A0A811PD91"/>
<evidence type="ECO:0000256" key="7">
    <source>
        <dbReference type="ARBA" id="ARBA00023015"/>
    </source>
</evidence>
<evidence type="ECO:0000259" key="13">
    <source>
        <dbReference type="PROSITE" id="PS50112"/>
    </source>
</evidence>
<dbReference type="Gene3D" id="3.30.450.40">
    <property type="match status" value="1"/>
</dbReference>
<reference evidence="14" key="1">
    <citation type="submission" date="2020-10" db="EMBL/GenBank/DDBJ databases">
        <authorList>
            <person name="Han B."/>
            <person name="Lu T."/>
            <person name="Zhao Q."/>
            <person name="Huang X."/>
            <person name="Zhao Y."/>
        </authorList>
    </citation>
    <scope>NUCLEOTIDE SEQUENCE</scope>
</reference>
<evidence type="ECO:0000313" key="14">
    <source>
        <dbReference type="EMBL" id="CAD6237100.1"/>
    </source>
</evidence>
<dbReference type="Pfam" id="PF02518">
    <property type="entry name" value="HATPase_c"/>
    <property type="match status" value="1"/>
</dbReference>
<dbReference type="Pfam" id="PF01590">
    <property type="entry name" value="GAF"/>
    <property type="match status" value="1"/>
</dbReference>
<dbReference type="Proteomes" id="UP000604825">
    <property type="component" value="Unassembled WGS sequence"/>
</dbReference>
<keyword evidence="7" id="KW-0805">Transcription regulation</keyword>
<dbReference type="Pfam" id="PF00989">
    <property type="entry name" value="PAS"/>
    <property type="match status" value="2"/>
</dbReference>
<dbReference type="InterPro" id="IPR035965">
    <property type="entry name" value="PAS-like_dom_sf"/>
</dbReference>
<dbReference type="Pfam" id="PF08446">
    <property type="entry name" value="PAS_2"/>
    <property type="match status" value="1"/>
</dbReference>
<feature type="compositionally biased region" description="Polar residues" evidence="10">
    <location>
        <begin position="1"/>
        <end position="19"/>
    </location>
</feature>
<evidence type="ECO:0000256" key="5">
    <source>
        <dbReference type="ARBA" id="ARBA00022606"/>
    </source>
</evidence>
<comment type="similarity">
    <text evidence="2">Belongs to the phytochrome family.</text>
</comment>
<keyword evidence="8" id="KW-0804">Transcription</keyword>
<protein>
    <recommendedName>
        <fullName evidence="16">Phytochrome</fullName>
    </recommendedName>
</protein>
<feature type="domain" description="Histidine kinase" evidence="12">
    <location>
        <begin position="968"/>
        <end position="1185"/>
    </location>
</feature>
<dbReference type="PANTHER" id="PTHR47876">
    <property type="entry name" value="OS08G0260000 PROTEIN"/>
    <property type="match status" value="1"/>
</dbReference>
<dbReference type="InterPro" id="IPR016132">
    <property type="entry name" value="Phyto_chromo_attachment"/>
</dbReference>
<dbReference type="InterPro" id="IPR013654">
    <property type="entry name" value="PAS_2"/>
</dbReference>
<dbReference type="OrthoDB" id="2015534at2759"/>
<dbReference type="Gene3D" id="3.30.565.10">
    <property type="entry name" value="Histidine kinase-like ATPase, C-terminal domain"/>
    <property type="match status" value="1"/>
</dbReference>
<dbReference type="InterPro" id="IPR013767">
    <property type="entry name" value="PAS_fold"/>
</dbReference>
<dbReference type="PROSITE" id="PS50109">
    <property type="entry name" value="HIS_KIN"/>
    <property type="match status" value="1"/>
</dbReference>
<dbReference type="GO" id="GO:0009584">
    <property type="term" value="P:detection of visible light"/>
    <property type="evidence" value="ECO:0007669"/>
    <property type="project" value="InterPro"/>
</dbReference>
<dbReference type="InterPro" id="IPR003018">
    <property type="entry name" value="GAF"/>
</dbReference>
<evidence type="ECO:0000256" key="2">
    <source>
        <dbReference type="ARBA" id="ARBA00008235"/>
    </source>
</evidence>
<evidence type="ECO:0000313" key="15">
    <source>
        <dbReference type="Proteomes" id="UP000604825"/>
    </source>
</evidence>
<dbReference type="Gene3D" id="3.30.450.270">
    <property type="match status" value="1"/>
</dbReference>
<dbReference type="InterPro" id="IPR043150">
    <property type="entry name" value="Phytochrome_PHY_sf"/>
</dbReference>
<name>A0A811PD91_9POAL</name>
<dbReference type="PRINTS" id="PR01033">
    <property type="entry name" value="PHYTOCHROME"/>
</dbReference>
<dbReference type="SUPFAM" id="SSF55781">
    <property type="entry name" value="GAF domain-like"/>
    <property type="match status" value="2"/>
</dbReference>
<comment type="caution">
    <text evidence="14">The sequence shown here is derived from an EMBL/GenBank/DDBJ whole genome shotgun (WGS) entry which is preliminary data.</text>
</comment>
<dbReference type="EMBL" id="CAJGYO010000006">
    <property type="protein sequence ID" value="CAD6237100.1"/>
    <property type="molecule type" value="Genomic_DNA"/>
</dbReference>
<dbReference type="FunFam" id="3.30.450.270:FF:000001">
    <property type="entry name" value="Phytochrome"/>
    <property type="match status" value="1"/>
</dbReference>
<dbReference type="PANTHER" id="PTHR47876:SF3">
    <property type="entry name" value="PHYTOCHROME 1"/>
    <property type="match status" value="1"/>
</dbReference>
<dbReference type="InterPro" id="IPR003594">
    <property type="entry name" value="HATPase_dom"/>
</dbReference>
<dbReference type="Gene3D" id="3.30.450.20">
    <property type="entry name" value="PAS domain"/>
    <property type="match status" value="2"/>
</dbReference>
<evidence type="ECO:0000256" key="4">
    <source>
        <dbReference type="ARBA" id="ARBA00022543"/>
    </source>
</evidence>
<dbReference type="InterPro" id="IPR001294">
    <property type="entry name" value="Phytochrome"/>
</dbReference>
<organism evidence="14 15">
    <name type="scientific">Miscanthus lutarioriparius</name>
    <dbReference type="NCBI Taxonomy" id="422564"/>
    <lineage>
        <taxon>Eukaryota</taxon>
        <taxon>Viridiplantae</taxon>
        <taxon>Streptophyta</taxon>
        <taxon>Embryophyta</taxon>
        <taxon>Tracheophyta</taxon>
        <taxon>Spermatophyta</taxon>
        <taxon>Magnoliopsida</taxon>
        <taxon>Liliopsida</taxon>
        <taxon>Poales</taxon>
        <taxon>Poaceae</taxon>
        <taxon>PACMAD clade</taxon>
        <taxon>Panicoideae</taxon>
        <taxon>Andropogonodae</taxon>
        <taxon>Andropogoneae</taxon>
        <taxon>Saccharinae</taxon>
        <taxon>Miscanthus</taxon>
    </lineage>
</organism>
<dbReference type="SUPFAM" id="SSF55785">
    <property type="entry name" value="PYP-like sensor domain (PAS domain)"/>
    <property type="match status" value="3"/>
</dbReference>
<dbReference type="InterPro" id="IPR013516">
    <property type="entry name" value="Phyto_chromo_BS"/>
</dbReference>
<dbReference type="SMART" id="SM00387">
    <property type="entry name" value="HATPase_c"/>
    <property type="match status" value="1"/>
</dbReference>
<feature type="region of interest" description="Disordered" evidence="10">
    <location>
        <begin position="1"/>
        <end position="29"/>
    </location>
</feature>
<comment type="function">
    <text evidence="1">Regulatory photoreceptor which exists in two forms that are reversibly interconvertible by light: the Pr form that absorbs maximally in the red region of the spectrum and the Pfr form that absorbs maximally in the far-red region. Photoconversion of Pr to Pfr induces an array of morphogenic responses, whereas reconversion of Pfr to Pr cancels the induction of those responses. Pfr controls the expression of a number of nuclear genes including those encoding the small subunit of ribulose-bisphosphate carboxylase, chlorophyll A/B binding protein, protochlorophyllide reductase, rRNA, etc. It also controls the expression of its own gene(s) in a negative feedback fashion.</text>
</comment>
<feature type="domain" description="PAS" evidence="13">
    <location>
        <begin position="684"/>
        <end position="754"/>
    </location>
</feature>
<dbReference type="Pfam" id="PF00360">
    <property type="entry name" value="PHY"/>
    <property type="match status" value="1"/>
</dbReference>
<evidence type="ECO:0000256" key="1">
    <source>
        <dbReference type="ARBA" id="ARBA00002479"/>
    </source>
</evidence>
<dbReference type="PROSITE" id="PS00245">
    <property type="entry name" value="PHYTOCHROME_1"/>
    <property type="match status" value="1"/>
</dbReference>
<sequence length="1192" mass="132297">MSYSKPSERTSCCSLSPSKTQERSHARMLSQTTLDSELNAEYEESGNSYDYFKLVKAQRTTQSEPKQLGRPEKVIAYLQQIQRAKLIQPFGCLLALDEKSFNIIAFSENAPEMLMATVDDDAPKIKIGTNVQSIFSGHSVAALHKALKFDDVSLLNPIIVQCKTPGKQMYAIVHRSIGSLVVDLEPVKHTEFPSIAIGTTQSYKHATKAISKMQSLPGGSMQILCNTVVKEVFDLTGYDRVMAYKFHEDDHGEVIAEITKPGLEPYLGLHYPATDIPQAARVLFMKSKVRIICNCRATSVKIIEAKGLPFDISLSGSTLRAPHNCHLEYMENMNSIASLVMAVVINENREGDDVKPEEPPKGLKSRRLWGLLVCHHESPRYIPFPVRYACEFLAEVFAVHVNNEFLLEKQIREKSILDVQTMLSAMLFHEASPLSIISGSPNIMDLVKCDGAALLHGDKVWRLGMAPTEPQIHDITSWLSKVHRDSTGFSTDSLVDAGYSGATSLGDKICGMAMAKIAPNDIVFWFRSHTAADIKWGGAKHDPFDQDDNRRMHPRLSFMAFLEVVKMKCLPWNDYEMDAICSLQLILGDRMNGATKPTGAAGFDNLQIHDIKLDCLDKLHMVTSEMVHLAEATSAPILGVDVNELLNQQNRNNAIKLAKDSCLDSQDGGHQYHKLDGLAELQTMTKEMSCLMETASVPIFAVDANGLVNGWNLKLVELTGLTVQETIGRNILTLVEQSSFQVVQKMLYLALEGKEGNDVRFEVKTHSSRVDDGPIILVANACSRRDISGHVIGVFFVAQNMTVHKLAMDKFTRVDGDYKAIIHNPNPLIPPIFGADQFGWCSEWNAAMTKLTGFHRDEVLDKMLVGEVFDSSNGSCLLKNHDSVVRLCVIINSALAGEQTDKATFGFYNRNGKYIECILSAYGKENTDGIIDGVFCFIHVPSQELQHALHVKQASEQTTLRRMKAFSYMRYAINNPLSGLFHTTEALKSTGLNEEQMRHPNVADRCRRQLDKILADIDHDNITEESFCFELEMVEFVLQDVVDGAVSQVLIACQDKDIGVHVNQSEGFMKEKLYGDGIRLQQILSDILFVSVKFSTVGGSVEISCNLTKNSIGKSLDLELRIKHKGLGVPGEILSGTYKDDIKDMSGEGLSLVVSRYLLKLMNGDIHYVRKVGTSTFILTAELASARAVIGQ</sequence>
<keyword evidence="4" id="KW-0600">Photoreceptor protein</keyword>
<evidence type="ECO:0000256" key="3">
    <source>
        <dbReference type="ARBA" id="ARBA00011738"/>
    </source>
</evidence>
<dbReference type="InterPro" id="IPR029016">
    <property type="entry name" value="GAF-like_dom_sf"/>
</dbReference>
<evidence type="ECO:0000256" key="8">
    <source>
        <dbReference type="ARBA" id="ARBA00023163"/>
    </source>
</evidence>